<sequence length="387" mass="39986">MAKFFAPVAALLPTVLAAAHPHVHHNSASHNSASHNSTGSGCTVTKFEDIANAVKTCTDITLSNIAAPANSPIDLQSLQKGAKVTFDGTTTFATTVDKNFDPIIISGIDITITGAPGHVIEGNGAVYWDGLGSNGGGDKPNHFVVVKKTTNAKITDLNIKNWPVHCFSMTGNTNLLVSGLVLDNSAGDAPNSKSGGKAAAHNSDGFDISSSDRVTLENIKVRNQDDCVAVTSGNDITVNNLYCDGGHGLSIGSIGGKSNNTVNNVVFSNSAVVNSSNGCRIKSNSNTTGSVTNVTYKNITLTDIDTYGIDVQQDYLNGGPTGQPTNGVKIAGIHFIDVQGTTKGSKAYNYYILCGEGSCSDFTFENTKITGGAKGGSCNFPASGCPS</sequence>
<reference evidence="1 2" key="1">
    <citation type="journal article" date="2020" name="Phytopathology">
        <title>Genome Sequence Resources of Colletotrichum truncatum, C. plurivorum, C. musicola, and C. sojae: Four Species Pathogenic to Soybean (Glycine max).</title>
        <authorList>
            <person name="Rogerio F."/>
            <person name="Boufleur T.R."/>
            <person name="Ciampi-Guillardi M."/>
            <person name="Sukno S.A."/>
            <person name="Thon M.R."/>
            <person name="Massola Junior N.S."/>
            <person name="Baroncelli R."/>
        </authorList>
    </citation>
    <scope>NUCLEOTIDE SEQUENCE [LARGE SCALE GENOMIC DNA]</scope>
    <source>
        <strain evidence="1 2">CMES1059</strain>
    </source>
</reference>
<name>A0ACC3YHU8_COLTU</name>
<evidence type="ECO:0000313" key="2">
    <source>
        <dbReference type="Proteomes" id="UP000805649"/>
    </source>
</evidence>
<organism evidence="1 2">
    <name type="scientific">Colletotrichum truncatum</name>
    <name type="common">Anthracnose fungus</name>
    <name type="synonym">Colletotrichum capsici</name>
    <dbReference type="NCBI Taxonomy" id="5467"/>
    <lineage>
        <taxon>Eukaryota</taxon>
        <taxon>Fungi</taxon>
        <taxon>Dikarya</taxon>
        <taxon>Ascomycota</taxon>
        <taxon>Pezizomycotina</taxon>
        <taxon>Sordariomycetes</taxon>
        <taxon>Hypocreomycetidae</taxon>
        <taxon>Glomerellales</taxon>
        <taxon>Glomerellaceae</taxon>
        <taxon>Colletotrichum</taxon>
        <taxon>Colletotrichum truncatum species complex</taxon>
    </lineage>
</organism>
<proteinExistence type="predicted"/>
<evidence type="ECO:0000313" key="1">
    <source>
        <dbReference type="EMBL" id="KAL0931460.1"/>
    </source>
</evidence>
<dbReference type="Proteomes" id="UP000805649">
    <property type="component" value="Unassembled WGS sequence"/>
</dbReference>
<keyword evidence="2" id="KW-1185">Reference proteome</keyword>
<accession>A0ACC3YHU8</accession>
<gene>
    <name evidence="1" type="ORF">CTRU02_214195</name>
</gene>
<comment type="caution">
    <text evidence="1">The sequence shown here is derived from an EMBL/GenBank/DDBJ whole genome shotgun (WGS) entry which is preliminary data.</text>
</comment>
<dbReference type="EMBL" id="VUJX02000010">
    <property type="protein sequence ID" value="KAL0931460.1"/>
    <property type="molecule type" value="Genomic_DNA"/>
</dbReference>
<protein>
    <submittedName>
        <fullName evidence="1">Polygalacturonase 3</fullName>
    </submittedName>
</protein>